<feature type="compositionally biased region" description="Low complexity" evidence="1">
    <location>
        <begin position="328"/>
        <end position="351"/>
    </location>
</feature>
<feature type="domain" description="DUF222" evidence="2">
    <location>
        <begin position="50"/>
        <end position="290"/>
    </location>
</feature>
<reference evidence="3 4" key="1">
    <citation type="submission" date="2016-06" db="EMBL/GenBank/DDBJ databases">
        <authorList>
            <person name="Kjaerup R.B."/>
            <person name="Dalgaard T.S."/>
            <person name="Juul-Madsen H.R."/>
        </authorList>
    </citation>
    <scope>NUCLEOTIDE SEQUENCE [LARGE SCALE GENOMIC DNA]</scope>
    <source>
        <strain evidence="3 4">1127319.6</strain>
    </source>
</reference>
<evidence type="ECO:0000313" key="3">
    <source>
        <dbReference type="EMBL" id="OBJ39206.1"/>
    </source>
</evidence>
<dbReference type="Pfam" id="PF02720">
    <property type="entry name" value="DUF222"/>
    <property type="match status" value="1"/>
</dbReference>
<dbReference type="InterPro" id="IPR003870">
    <property type="entry name" value="DUF222"/>
</dbReference>
<dbReference type="Proteomes" id="UP000093898">
    <property type="component" value="Unassembled WGS sequence"/>
</dbReference>
<evidence type="ECO:0000259" key="2">
    <source>
        <dbReference type="Pfam" id="PF02720"/>
    </source>
</evidence>
<comment type="caution">
    <text evidence="3">The sequence shown here is derived from an EMBL/GenBank/DDBJ whole genome shotgun (WGS) entry which is preliminary data.</text>
</comment>
<evidence type="ECO:0000256" key="1">
    <source>
        <dbReference type="SAM" id="MobiDB-lite"/>
    </source>
</evidence>
<dbReference type="EMBL" id="LZLC01000184">
    <property type="protein sequence ID" value="OBJ39206.1"/>
    <property type="molecule type" value="Genomic_DNA"/>
</dbReference>
<dbReference type="AlphaFoldDB" id="A0A1A3GV11"/>
<gene>
    <name evidence="3" type="ORF">A5630_27870</name>
</gene>
<accession>A0A1A3GV11</accession>
<protein>
    <recommendedName>
        <fullName evidence="2">DUF222 domain-containing protein</fullName>
    </recommendedName>
</protein>
<feature type="region of interest" description="Disordered" evidence="1">
    <location>
        <begin position="301"/>
        <end position="391"/>
    </location>
</feature>
<evidence type="ECO:0000313" key="4">
    <source>
        <dbReference type="Proteomes" id="UP000093898"/>
    </source>
</evidence>
<feature type="compositionally biased region" description="Pro residues" evidence="1">
    <location>
        <begin position="304"/>
        <end position="316"/>
    </location>
</feature>
<organism evidence="3 4">
    <name type="scientific">Mycolicibacterium mucogenicum</name>
    <name type="common">Mycobacterium mucogenicum</name>
    <dbReference type="NCBI Taxonomy" id="56689"/>
    <lineage>
        <taxon>Bacteria</taxon>
        <taxon>Bacillati</taxon>
        <taxon>Actinomycetota</taxon>
        <taxon>Actinomycetes</taxon>
        <taxon>Mycobacteriales</taxon>
        <taxon>Mycobacteriaceae</taxon>
        <taxon>Mycolicibacterium</taxon>
    </lineage>
</organism>
<dbReference type="STRING" id="56689.GCA_001291445_04886"/>
<sequence length="391" mass="40964">MFAVFVTDSGFGGRLEHMFEHVGVDGTGVLVHDVAVVDAVIHFARVSNIAESGKFTAIADLAMLRIDDQDGRQWWACDGWDAAVAEVGAALGLGKREASGQLSIAVALRFRLPKVAAVFADGGVSAKTVGTICWRTRLVEDPNTLAVIDAALAGALCEWAGLSRKKIERKIDGWVQKFDPAAVIKVRSAARRRGVGIGKPDDETGVASIWGALLATDAELLDRVLTEMARQVCENDPRTFGQRRADALGVLAARGDRLACQCGNPDCPAAGPDARATAVMIHVLTDSLPVPVADPLLSGDPAAPLVPPAPAPPQPVFTPETAPEHSFTAEPEPAPADATAPVPTPEPAQAADSRPGETPTPAVAESDSDATPTTAGHPDRRYATSPGRQWP</sequence>
<proteinExistence type="predicted"/>
<name>A0A1A3GV11_MYCMU</name>